<evidence type="ECO:0000313" key="2">
    <source>
        <dbReference type="Proteomes" id="UP001180551"/>
    </source>
</evidence>
<sequence length="134" mass="14794">MPEPFVNGDVHHSACGICPSRFHAVGEFDVFERPTPECPFSKEDGHRYLSDGTPVCVHPEKVGLPAARYKSEKLPLTAELHLPPDPSALVAYLHDVLYGAAPVLLESLISQAQEQIRRDFPTLDPIQVLRQALS</sequence>
<keyword evidence="2" id="KW-1185">Reference proteome</keyword>
<name>A0ABU2TAZ7_9ACTN</name>
<proteinExistence type="predicted"/>
<protein>
    <submittedName>
        <fullName evidence="1">Uncharacterized protein</fullName>
    </submittedName>
</protein>
<comment type="caution">
    <text evidence="1">The sequence shown here is derived from an EMBL/GenBank/DDBJ whole genome shotgun (WGS) entry which is preliminary data.</text>
</comment>
<evidence type="ECO:0000313" key="1">
    <source>
        <dbReference type="EMBL" id="MDT0458103.1"/>
    </source>
</evidence>
<reference evidence="1" key="1">
    <citation type="submission" date="2024-05" db="EMBL/GenBank/DDBJ databases">
        <title>30 novel species of actinomycetes from the DSMZ collection.</title>
        <authorList>
            <person name="Nouioui I."/>
        </authorList>
    </citation>
    <scope>NUCLEOTIDE SEQUENCE</scope>
    <source>
        <strain evidence="1">DSM 41527</strain>
    </source>
</reference>
<gene>
    <name evidence="1" type="ORF">RM550_20575</name>
</gene>
<dbReference type="RefSeq" id="WP_311625206.1">
    <property type="nucleotide sequence ID" value="NZ_JAVRFE010000027.1"/>
</dbReference>
<accession>A0ABU2TAZ7</accession>
<dbReference type="Proteomes" id="UP001180551">
    <property type="component" value="Unassembled WGS sequence"/>
</dbReference>
<organism evidence="1 2">
    <name type="scientific">Streptomyces mooreae</name>
    <dbReference type="NCBI Taxonomy" id="3075523"/>
    <lineage>
        <taxon>Bacteria</taxon>
        <taxon>Bacillati</taxon>
        <taxon>Actinomycetota</taxon>
        <taxon>Actinomycetes</taxon>
        <taxon>Kitasatosporales</taxon>
        <taxon>Streptomycetaceae</taxon>
        <taxon>Streptomyces</taxon>
    </lineage>
</organism>
<dbReference type="EMBL" id="JAVRFE010000027">
    <property type="protein sequence ID" value="MDT0458103.1"/>
    <property type="molecule type" value="Genomic_DNA"/>
</dbReference>